<dbReference type="PANTHER" id="PTHR36566">
    <property type="entry name" value="NICKEL INSERTION PROTEIN-RELATED"/>
    <property type="match status" value="1"/>
</dbReference>
<dbReference type="Gene3D" id="3.10.20.300">
    <property type="entry name" value="mk0293 like domain"/>
    <property type="match status" value="1"/>
</dbReference>
<evidence type="ECO:0008006" key="5">
    <source>
        <dbReference type="Google" id="ProtNLM"/>
    </source>
</evidence>
<organism evidence="3 4">
    <name type="scientific">Desulfallas thermosapovorans DSM 6562</name>
    <dbReference type="NCBI Taxonomy" id="1121431"/>
    <lineage>
        <taxon>Bacteria</taxon>
        <taxon>Bacillati</taxon>
        <taxon>Bacillota</taxon>
        <taxon>Clostridia</taxon>
        <taxon>Eubacteriales</taxon>
        <taxon>Desulfallaceae</taxon>
        <taxon>Desulfallas</taxon>
    </lineage>
</organism>
<evidence type="ECO:0000313" key="3">
    <source>
        <dbReference type="EMBL" id="TYO94463.1"/>
    </source>
</evidence>
<protein>
    <recommendedName>
        <fullName evidence="5">LarC family nickel insertion protein</fullName>
    </recommendedName>
</protein>
<reference evidence="3 4" key="1">
    <citation type="submission" date="2019-07" db="EMBL/GenBank/DDBJ databases">
        <title>Genomic Encyclopedia of Type Strains, Phase I: the one thousand microbial genomes (KMG-I) project.</title>
        <authorList>
            <person name="Kyrpides N."/>
        </authorList>
    </citation>
    <scope>NUCLEOTIDE SEQUENCE [LARGE SCALE GENOMIC DNA]</scope>
    <source>
        <strain evidence="3 4">DSM 6562</strain>
    </source>
</reference>
<dbReference type="GO" id="GO:0016829">
    <property type="term" value="F:lyase activity"/>
    <property type="evidence" value="ECO:0007669"/>
    <property type="project" value="UniProtKB-KW"/>
</dbReference>
<dbReference type="PANTHER" id="PTHR36566:SF1">
    <property type="entry name" value="PYRIDINIUM-3,5-BISTHIOCARBOXYLIC ACID MONONUCLEOTIDE NICKEL INSERTION PROTEIN"/>
    <property type="match status" value="1"/>
</dbReference>
<accession>A0A5S4ZNS0</accession>
<evidence type="ECO:0000313" key="4">
    <source>
        <dbReference type="Proteomes" id="UP000323166"/>
    </source>
</evidence>
<dbReference type="RefSeq" id="WP_166512412.1">
    <property type="nucleotide sequence ID" value="NZ_VNHM01000015.1"/>
</dbReference>
<keyword evidence="1" id="KW-0533">Nickel</keyword>
<gene>
    <name evidence="3" type="ORF">LX24_02449</name>
</gene>
<comment type="caution">
    <text evidence="3">The sequence shown here is derived from an EMBL/GenBank/DDBJ whole genome shotgun (WGS) entry which is preliminary data.</text>
</comment>
<name>A0A5S4ZNS0_9FIRM</name>
<keyword evidence="4" id="KW-1185">Reference proteome</keyword>
<dbReference type="EMBL" id="VNHM01000015">
    <property type="protein sequence ID" value="TYO94463.1"/>
    <property type="molecule type" value="Genomic_DNA"/>
</dbReference>
<evidence type="ECO:0000256" key="2">
    <source>
        <dbReference type="ARBA" id="ARBA00023239"/>
    </source>
</evidence>
<dbReference type="InterPro" id="IPR002822">
    <property type="entry name" value="Ni_insertion"/>
</dbReference>
<dbReference type="AlphaFoldDB" id="A0A5S4ZNS0"/>
<keyword evidence="2" id="KW-0456">Lyase</keyword>
<dbReference type="Proteomes" id="UP000323166">
    <property type="component" value="Unassembled WGS sequence"/>
</dbReference>
<evidence type="ECO:0000256" key="1">
    <source>
        <dbReference type="ARBA" id="ARBA00022596"/>
    </source>
</evidence>
<dbReference type="Pfam" id="PF01969">
    <property type="entry name" value="Ni_insertion"/>
    <property type="match status" value="1"/>
</dbReference>
<sequence length="155" mass="17678">MFYTEDVLVMETAIDDMNPEFFPHLLDRLLEAGALDAYLQPVVMKKGRPGTMLTVLARENIQDILLQIIFSETSTLGVRLRTERRACLYRDFITVQTRYGTLRVKLALEGAGGRPLRYAPEYEDCRARAREHGVPVQSVYRAALLAAENMLKDEK</sequence>
<dbReference type="Gene3D" id="3.30.70.1380">
    <property type="entry name" value="Transcriptional regulatory protein pf0864 domain like"/>
    <property type="match status" value="1"/>
</dbReference>
<proteinExistence type="predicted"/>